<feature type="binding site" evidence="3">
    <location>
        <position position="142"/>
    </location>
    <ligand>
        <name>a divalent metal cation</name>
        <dbReference type="ChEBI" id="CHEBI:60240"/>
    </ligand>
</feature>
<evidence type="ECO:0000256" key="3">
    <source>
        <dbReference type="PIRSR" id="PIRSR607837-1"/>
    </source>
</evidence>
<dbReference type="Gene3D" id="1.20.120.450">
    <property type="entry name" value="dinb family like domain"/>
    <property type="match status" value="1"/>
</dbReference>
<name>A0A2R8ADR1_9RHOB</name>
<keyword evidence="5" id="KW-1185">Reference proteome</keyword>
<evidence type="ECO:0008006" key="6">
    <source>
        <dbReference type="Google" id="ProtNLM"/>
    </source>
</evidence>
<reference evidence="4 5" key="1">
    <citation type="submission" date="2018-03" db="EMBL/GenBank/DDBJ databases">
        <authorList>
            <person name="Keele B.F."/>
        </authorList>
    </citation>
    <scope>NUCLEOTIDE SEQUENCE [LARGE SCALE GENOMIC DNA]</scope>
    <source>
        <strain evidence="4 5">CeCT 8812</strain>
    </source>
</reference>
<evidence type="ECO:0000313" key="4">
    <source>
        <dbReference type="EMBL" id="SPF30376.1"/>
    </source>
</evidence>
<dbReference type="InterPro" id="IPR007837">
    <property type="entry name" value="DinB"/>
</dbReference>
<feature type="binding site" evidence="3">
    <location>
        <position position="138"/>
    </location>
    <ligand>
        <name>a divalent metal cation</name>
        <dbReference type="ChEBI" id="CHEBI:60240"/>
    </ligand>
</feature>
<gene>
    <name evidence="4" type="ORF">POI8812_02712</name>
</gene>
<dbReference type="Proteomes" id="UP000244932">
    <property type="component" value="Unassembled WGS sequence"/>
</dbReference>
<organism evidence="4 5">
    <name type="scientific">Pontivivens insulae</name>
    <dbReference type="NCBI Taxonomy" id="1639689"/>
    <lineage>
        <taxon>Bacteria</taxon>
        <taxon>Pseudomonadati</taxon>
        <taxon>Pseudomonadota</taxon>
        <taxon>Alphaproteobacteria</taxon>
        <taxon>Rhodobacterales</taxon>
        <taxon>Paracoccaceae</taxon>
        <taxon>Pontivivens</taxon>
    </lineage>
</organism>
<protein>
    <recommendedName>
        <fullName evidence="6">DinB family protein</fullName>
    </recommendedName>
</protein>
<dbReference type="InterPro" id="IPR034660">
    <property type="entry name" value="DinB/YfiT-like"/>
</dbReference>
<dbReference type="AlphaFoldDB" id="A0A2R8ADR1"/>
<dbReference type="SUPFAM" id="SSF109854">
    <property type="entry name" value="DinB/YfiT-like putative metalloenzymes"/>
    <property type="match status" value="1"/>
</dbReference>
<dbReference type="OrthoDB" id="9807509at2"/>
<feature type="binding site" evidence="3">
    <location>
        <position position="50"/>
    </location>
    <ligand>
        <name>a divalent metal cation</name>
        <dbReference type="ChEBI" id="CHEBI:60240"/>
    </ligand>
</feature>
<dbReference type="PANTHER" id="PTHR37302:SF1">
    <property type="entry name" value="PROTEIN DINB"/>
    <property type="match status" value="1"/>
</dbReference>
<evidence type="ECO:0000313" key="5">
    <source>
        <dbReference type="Proteomes" id="UP000244932"/>
    </source>
</evidence>
<accession>A0A2R8ADR1</accession>
<dbReference type="PANTHER" id="PTHR37302">
    <property type="entry name" value="SLR1116 PROTEIN"/>
    <property type="match status" value="1"/>
</dbReference>
<comment type="similarity">
    <text evidence="1">Belongs to the DinB family.</text>
</comment>
<dbReference type="GO" id="GO:0046872">
    <property type="term" value="F:metal ion binding"/>
    <property type="evidence" value="ECO:0007669"/>
    <property type="project" value="UniProtKB-KW"/>
</dbReference>
<proteinExistence type="inferred from homology"/>
<dbReference type="EMBL" id="OMKW01000003">
    <property type="protein sequence ID" value="SPF30376.1"/>
    <property type="molecule type" value="Genomic_DNA"/>
</dbReference>
<evidence type="ECO:0000256" key="1">
    <source>
        <dbReference type="ARBA" id="ARBA00008635"/>
    </source>
</evidence>
<evidence type="ECO:0000256" key="2">
    <source>
        <dbReference type="ARBA" id="ARBA00022723"/>
    </source>
</evidence>
<keyword evidence="2 3" id="KW-0479">Metal-binding</keyword>
<sequence length="168" mass="18705">MITAEYARQMTRYTRWQNTSLLTAADGLTDQARRQDRGAFFGSIAATLNHLLWGDRLWLCRLTGADMPNVGSLTASATEILEWDSYKSARATCDADLTTWAEALTDEDTSGDVHWHSFAMNRAFVTPRDIAIIHLFNHGTHHRGQVHAMLTAAGAKPDDTDLPFMPVV</sequence>
<dbReference type="Pfam" id="PF05163">
    <property type="entry name" value="DinB"/>
    <property type="match status" value="1"/>
</dbReference>